<sequence>MKIRHFKPKHQKNSLFLKVMIAVGALMTAALILAGGIMVTQAILPNETEFEAAPPAQQNQVEPEKQKRKVITKNVQKRSASLVKRINIVQPQQINTPQVEISLPSGMGGDGTDGIGISDFSGMTNLSAMKIDLPEMDIFGSKAKSDRIFIAFDASPYMMNDDMGGLESYNIVRDEIKKLVSMLPATCVFNIMAFDLHVKEVRDMCNSNLVPATAVNKDRFVKWIDAINKDVNKIGLGYGDRQYDLKYPIPPFADAKVMSYHYDSAQYFDVVCRYKIYQTAIEQGAGAIWILTMRWPEPNDYFLPKTPDEQKSSMPSGKKIARIL</sequence>
<keyword evidence="4" id="KW-1185">Reference proteome</keyword>
<evidence type="ECO:0000256" key="2">
    <source>
        <dbReference type="SAM" id="Phobius"/>
    </source>
</evidence>
<feature type="region of interest" description="Disordered" evidence="1">
    <location>
        <begin position="304"/>
        <end position="324"/>
    </location>
</feature>
<name>A0ABU4WFJ5_9BACT</name>
<reference evidence="3 4" key="1">
    <citation type="submission" date="2022-03" db="EMBL/GenBank/DDBJ databases">
        <title>Novel taxa within the pig intestine.</title>
        <authorList>
            <person name="Wylensek D."/>
            <person name="Bishof K."/>
            <person name="Afrizal A."/>
            <person name="Clavel T."/>
        </authorList>
    </citation>
    <scope>NUCLEOTIDE SEQUENCE [LARGE SCALE GENOMIC DNA]</scope>
    <source>
        <strain evidence="3 4">CLA-KB-P66</strain>
    </source>
</reference>
<evidence type="ECO:0000256" key="1">
    <source>
        <dbReference type="SAM" id="MobiDB-lite"/>
    </source>
</evidence>
<gene>
    <name evidence="3" type="ORF">MOX91_03910</name>
</gene>
<feature type="transmembrane region" description="Helical" evidence="2">
    <location>
        <begin position="21"/>
        <end position="44"/>
    </location>
</feature>
<evidence type="ECO:0000313" key="4">
    <source>
        <dbReference type="Proteomes" id="UP001275932"/>
    </source>
</evidence>
<keyword evidence="2" id="KW-1133">Transmembrane helix</keyword>
<proteinExistence type="predicted"/>
<protein>
    <recommendedName>
        <fullName evidence="5">VWA domain-containing protein</fullName>
    </recommendedName>
</protein>
<keyword evidence="2" id="KW-0812">Transmembrane</keyword>
<keyword evidence="2" id="KW-0472">Membrane</keyword>
<accession>A0ABU4WFJ5</accession>
<comment type="caution">
    <text evidence="3">The sequence shown here is derived from an EMBL/GenBank/DDBJ whole genome shotgun (WGS) entry which is preliminary data.</text>
</comment>
<evidence type="ECO:0008006" key="5">
    <source>
        <dbReference type="Google" id="ProtNLM"/>
    </source>
</evidence>
<dbReference type="Proteomes" id="UP001275932">
    <property type="component" value="Unassembled WGS sequence"/>
</dbReference>
<dbReference type="EMBL" id="JALBUT010000004">
    <property type="protein sequence ID" value="MDX8415324.1"/>
    <property type="molecule type" value="Genomic_DNA"/>
</dbReference>
<organism evidence="3 4">
    <name type="scientific">Intestinicryptomonas porci</name>
    <dbReference type="NCBI Taxonomy" id="2926320"/>
    <lineage>
        <taxon>Bacteria</taxon>
        <taxon>Pseudomonadati</taxon>
        <taxon>Verrucomicrobiota</taxon>
        <taxon>Opitutia</taxon>
        <taxon>Opitutales</taxon>
        <taxon>Intestinicryptomonaceae</taxon>
        <taxon>Intestinicryptomonas</taxon>
    </lineage>
</organism>
<dbReference type="RefSeq" id="WP_370396771.1">
    <property type="nucleotide sequence ID" value="NZ_JALBUT010000004.1"/>
</dbReference>
<evidence type="ECO:0000313" key="3">
    <source>
        <dbReference type="EMBL" id="MDX8415324.1"/>
    </source>
</evidence>